<gene>
    <name evidence="1" type="ORF">VNO77_39296</name>
</gene>
<name>A0AAN9KCE0_CANGL</name>
<reference evidence="1 2" key="1">
    <citation type="submission" date="2024-01" db="EMBL/GenBank/DDBJ databases">
        <title>The genomes of 5 underutilized Papilionoideae crops provide insights into root nodulation and disease resistanc.</title>
        <authorList>
            <person name="Jiang F."/>
        </authorList>
    </citation>
    <scope>NUCLEOTIDE SEQUENCE [LARGE SCALE GENOMIC DNA]</scope>
    <source>
        <strain evidence="1">LVBAO_FW01</strain>
        <tissue evidence="1">Leaves</tissue>
    </source>
</reference>
<dbReference type="Proteomes" id="UP001367508">
    <property type="component" value="Unassembled WGS sequence"/>
</dbReference>
<evidence type="ECO:0000313" key="1">
    <source>
        <dbReference type="EMBL" id="KAK7314086.1"/>
    </source>
</evidence>
<accession>A0AAN9KCE0</accession>
<dbReference type="EMBL" id="JAYMYQ010000009">
    <property type="protein sequence ID" value="KAK7314086.1"/>
    <property type="molecule type" value="Genomic_DNA"/>
</dbReference>
<organism evidence="1 2">
    <name type="scientific">Canavalia gladiata</name>
    <name type="common">Sword bean</name>
    <name type="synonym">Dolichos gladiatus</name>
    <dbReference type="NCBI Taxonomy" id="3824"/>
    <lineage>
        <taxon>Eukaryota</taxon>
        <taxon>Viridiplantae</taxon>
        <taxon>Streptophyta</taxon>
        <taxon>Embryophyta</taxon>
        <taxon>Tracheophyta</taxon>
        <taxon>Spermatophyta</taxon>
        <taxon>Magnoliopsida</taxon>
        <taxon>eudicotyledons</taxon>
        <taxon>Gunneridae</taxon>
        <taxon>Pentapetalae</taxon>
        <taxon>rosids</taxon>
        <taxon>fabids</taxon>
        <taxon>Fabales</taxon>
        <taxon>Fabaceae</taxon>
        <taxon>Papilionoideae</taxon>
        <taxon>50 kb inversion clade</taxon>
        <taxon>NPAAA clade</taxon>
        <taxon>indigoferoid/millettioid clade</taxon>
        <taxon>Phaseoleae</taxon>
        <taxon>Canavalia</taxon>
    </lineage>
</organism>
<evidence type="ECO:0000313" key="2">
    <source>
        <dbReference type="Proteomes" id="UP001367508"/>
    </source>
</evidence>
<protein>
    <submittedName>
        <fullName evidence="1">Uncharacterized protein</fullName>
    </submittedName>
</protein>
<keyword evidence="2" id="KW-1185">Reference proteome</keyword>
<proteinExistence type="predicted"/>
<dbReference type="AlphaFoldDB" id="A0AAN9KCE0"/>
<comment type="caution">
    <text evidence="1">The sequence shown here is derived from an EMBL/GenBank/DDBJ whole genome shotgun (WGS) entry which is preliminary data.</text>
</comment>
<sequence length="113" mass="13179">MVIVIFKHCEGKCEMTDGERKEREEVMTHWSVDCCKVLCLRVIITMAKEITTHSHCGTNEKQSTLTFPHSEEWVQRAVRAIRFKEAWDHRREAAMLSVSQKECAADSREKKIN</sequence>